<evidence type="ECO:0000256" key="1">
    <source>
        <dbReference type="SAM" id="MobiDB-lite"/>
    </source>
</evidence>
<keyword evidence="2" id="KW-0732">Signal</keyword>
<reference evidence="3 4" key="1">
    <citation type="submission" date="2021-01" db="EMBL/GenBank/DDBJ databases">
        <title>Whole genome shotgun sequence of Actinoplanes palleronii NBRC 14916.</title>
        <authorList>
            <person name="Komaki H."/>
            <person name="Tamura T."/>
        </authorList>
    </citation>
    <scope>NUCLEOTIDE SEQUENCE [LARGE SCALE GENOMIC DNA]</scope>
    <source>
        <strain evidence="3 4">NBRC 14916</strain>
    </source>
</reference>
<evidence type="ECO:0000256" key="2">
    <source>
        <dbReference type="SAM" id="SignalP"/>
    </source>
</evidence>
<sequence>MQIIRYKSVRTALGVALSAGLGLTALTADLALTHRAAAAATWSPAKSARSVVWNPAKNAALAQLMSDAATPSLIIGAALPASLAGSALLPGTSPLHAVAAGGKFDPERLRAALLTPAELPSGYKPMPDALKAFTDTGSKIGMCDTTPAAAPGAPVRPVAPGAPVGPGVPVKPSPRSAVALAPGQPSQDSPAAAAVKPAAAAQPAVAVKPAAAAQPAAAAAATTAGADMPAAKPVGAGAPTATPQPGGQGQKAGSDTVRAAFMKGETGPVLIEAINPAGDRAARDIVAQVAAAPSRCPSYDEGKPGEPDALRMSTFPLDLPRFGNKSAAVRFEVEMTSPRVTVHGKMAAVSIRGAVITVLLVNIEQPGQHELEAITRKAVQKFKQLK</sequence>
<feature type="compositionally biased region" description="Low complexity" evidence="1">
    <location>
        <begin position="153"/>
        <end position="170"/>
    </location>
</feature>
<feature type="region of interest" description="Disordered" evidence="1">
    <location>
        <begin position="230"/>
        <end position="254"/>
    </location>
</feature>
<keyword evidence="4" id="KW-1185">Reference proteome</keyword>
<proteinExistence type="predicted"/>
<gene>
    <name evidence="3" type="ORF">Apa02nite_022590</name>
</gene>
<comment type="caution">
    <text evidence="3">The sequence shown here is derived from an EMBL/GenBank/DDBJ whole genome shotgun (WGS) entry which is preliminary data.</text>
</comment>
<dbReference type="RefSeq" id="WP_203824994.1">
    <property type="nucleotide sequence ID" value="NZ_BAAATY010000004.1"/>
</dbReference>
<dbReference type="Proteomes" id="UP000624709">
    <property type="component" value="Unassembled WGS sequence"/>
</dbReference>
<feature type="region of interest" description="Disordered" evidence="1">
    <location>
        <begin position="153"/>
        <end position="195"/>
    </location>
</feature>
<feature type="signal peptide" evidence="2">
    <location>
        <begin position="1"/>
        <end position="27"/>
    </location>
</feature>
<accession>A0ABQ4B642</accession>
<protein>
    <submittedName>
        <fullName evidence="3">Uncharacterized protein</fullName>
    </submittedName>
</protein>
<evidence type="ECO:0000313" key="3">
    <source>
        <dbReference type="EMBL" id="GIE66151.1"/>
    </source>
</evidence>
<dbReference type="EMBL" id="BOMS01000027">
    <property type="protein sequence ID" value="GIE66151.1"/>
    <property type="molecule type" value="Genomic_DNA"/>
</dbReference>
<organism evidence="3 4">
    <name type="scientific">Actinoplanes palleronii</name>
    <dbReference type="NCBI Taxonomy" id="113570"/>
    <lineage>
        <taxon>Bacteria</taxon>
        <taxon>Bacillati</taxon>
        <taxon>Actinomycetota</taxon>
        <taxon>Actinomycetes</taxon>
        <taxon>Micromonosporales</taxon>
        <taxon>Micromonosporaceae</taxon>
        <taxon>Actinoplanes</taxon>
    </lineage>
</organism>
<name>A0ABQ4B642_9ACTN</name>
<feature type="chain" id="PRO_5045790369" evidence="2">
    <location>
        <begin position="28"/>
        <end position="386"/>
    </location>
</feature>
<evidence type="ECO:0000313" key="4">
    <source>
        <dbReference type="Proteomes" id="UP000624709"/>
    </source>
</evidence>